<dbReference type="Pfam" id="PF17253">
    <property type="entry name" value="DUF5320"/>
    <property type="match status" value="1"/>
</dbReference>
<evidence type="ECO:0000313" key="2">
    <source>
        <dbReference type="Proteomes" id="UP000186102"/>
    </source>
</evidence>
<evidence type="ECO:0000313" key="1">
    <source>
        <dbReference type="EMBL" id="OLN31432.1"/>
    </source>
</evidence>
<gene>
    <name evidence="1" type="ORF">DSOL_2605</name>
</gene>
<protein>
    <recommendedName>
        <fullName evidence="3">DUF5320 domain-containing protein</fullName>
    </recommendedName>
</protein>
<sequence length="80" mass="8436">MSRRDGTGPMGRGAMSGRGFGVCAGSNAIGYGAGLGHRRGLGRNFAADPTVSKTQKELLQEQKELLESKLNSISKQLQSL</sequence>
<keyword evidence="2" id="KW-1185">Reference proteome</keyword>
<dbReference type="STRING" id="1888891.DSOL_2605"/>
<dbReference type="EMBL" id="MLBF01000018">
    <property type="protein sequence ID" value="OLN31432.1"/>
    <property type="molecule type" value="Genomic_DNA"/>
</dbReference>
<organism evidence="1 2">
    <name type="scientific">Desulfosporosinus metallidurans</name>
    <dbReference type="NCBI Taxonomy" id="1888891"/>
    <lineage>
        <taxon>Bacteria</taxon>
        <taxon>Bacillati</taxon>
        <taxon>Bacillota</taxon>
        <taxon>Clostridia</taxon>
        <taxon>Eubacteriales</taxon>
        <taxon>Desulfitobacteriaceae</taxon>
        <taxon>Desulfosporosinus</taxon>
    </lineage>
</organism>
<reference evidence="1 2" key="1">
    <citation type="submission" date="2016-09" db="EMBL/GenBank/DDBJ databases">
        <title>Complete genome of Desulfosporosinus sp. OL.</title>
        <authorList>
            <person name="Mardanov A."/>
            <person name="Beletsky A."/>
            <person name="Panova A."/>
            <person name="Karnachuk O."/>
            <person name="Ravin N."/>
        </authorList>
    </citation>
    <scope>NUCLEOTIDE SEQUENCE [LARGE SCALE GENOMIC DNA]</scope>
    <source>
        <strain evidence="1 2">OL</strain>
    </source>
</reference>
<dbReference type="RefSeq" id="WP_075365198.1">
    <property type="nucleotide sequence ID" value="NZ_MLBF01000018.1"/>
</dbReference>
<evidence type="ECO:0008006" key="3">
    <source>
        <dbReference type="Google" id="ProtNLM"/>
    </source>
</evidence>
<name>A0A1Q8QVU6_9FIRM</name>
<dbReference type="AlphaFoldDB" id="A0A1Q8QVU6"/>
<proteinExistence type="predicted"/>
<accession>A0A1Q8QVU6</accession>
<dbReference type="InterPro" id="IPR035205">
    <property type="entry name" value="DUF5320"/>
</dbReference>
<dbReference type="Proteomes" id="UP000186102">
    <property type="component" value="Unassembled WGS sequence"/>
</dbReference>
<comment type="caution">
    <text evidence="1">The sequence shown here is derived from an EMBL/GenBank/DDBJ whole genome shotgun (WGS) entry which is preliminary data.</text>
</comment>